<reference evidence="2 3" key="1">
    <citation type="journal article" date="2018" name="Gigascience">
        <title>Genomes of trombidid mites reveal novel predicted allergens and laterally-transferred genes associated with secondary metabolism.</title>
        <authorList>
            <person name="Dong X."/>
            <person name="Chaisiri K."/>
            <person name="Xia D."/>
            <person name="Armstrong S.D."/>
            <person name="Fang Y."/>
            <person name="Donnelly M.J."/>
            <person name="Kadowaki T."/>
            <person name="McGarry J.W."/>
            <person name="Darby A.C."/>
            <person name="Makepeace B.L."/>
        </authorList>
    </citation>
    <scope>NUCLEOTIDE SEQUENCE [LARGE SCALE GENOMIC DNA]</scope>
    <source>
        <strain evidence="2">UoL-UT</strain>
    </source>
</reference>
<comment type="caution">
    <text evidence="2">The sequence shown here is derived from an EMBL/GenBank/DDBJ whole genome shotgun (WGS) entry which is preliminary data.</text>
</comment>
<dbReference type="OrthoDB" id="6410719at2759"/>
<dbReference type="Proteomes" id="UP000288716">
    <property type="component" value="Unassembled WGS sequence"/>
</dbReference>
<dbReference type="Gene3D" id="4.10.1240.10">
    <property type="entry name" value="GPCR, family 2, extracellular hormone receptor domain"/>
    <property type="match status" value="1"/>
</dbReference>
<dbReference type="InterPro" id="IPR001879">
    <property type="entry name" value="GPCR_2_extracellular_dom"/>
</dbReference>
<dbReference type="Pfam" id="PF02793">
    <property type="entry name" value="HRM"/>
    <property type="match status" value="1"/>
</dbReference>
<gene>
    <name evidence="2" type="ORF">B4U80_14324</name>
</gene>
<dbReference type="VEuPathDB" id="VectorBase:LDEU011941"/>
<dbReference type="AlphaFoldDB" id="A0A443RYG8"/>
<keyword evidence="3" id="KW-1185">Reference proteome</keyword>
<protein>
    <submittedName>
        <fullName evidence="2">Diuretic hormone receptor-like protein</fullName>
    </submittedName>
</protein>
<evidence type="ECO:0000313" key="3">
    <source>
        <dbReference type="Proteomes" id="UP000288716"/>
    </source>
</evidence>
<dbReference type="EMBL" id="NCKV01020064">
    <property type="protein sequence ID" value="RWS20099.1"/>
    <property type="molecule type" value="Genomic_DNA"/>
</dbReference>
<proteinExistence type="predicted"/>
<dbReference type="GO" id="GO:0016020">
    <property type="term" value="C:membrane"/>
    <property type="evidence" value="ECO:0007669"/>
    <property type="project" value="InterPro"/>
</dbReference>
<sequence>MLNNSRELDCILGLYNQSLYQSSENLKVFCEQNWDGASCWPSTPADQIVVLPCFSEFNKIKYDTSRKLLQPLYLFTHT</sequence>
<accession>A0A443RYG8</accession>
<dbReference type="InterPro" id="IPR036445">
    <property type="entry name" value="GPCR_2_extracell_dom_sf"/>
</dbReference>
<keyword evidence="2" id="KW-0675">Receptor</keyword>
<dbReference type="PROSITE" id="PS00649">
    <property type="entry name" value="G_PROTEIN_RECEP_F2_1"/>
    <property type="match status" value="1"/>
</dbReference>
<name>A0A443RYG8_9ACAR</name>
<dbReference type="SUPFAM" id="SSF111418">
    <property type="entry name" value="Hormone receptor domain"/>
    <property type="match status" value="1"/>
</dbReference>
<dbReference type="GO" id="GO:0004930">
    <property type="term" value="F:G protein-coupled receptor activity"/>
    <property type="evidence" value="ECO:0007669"/>
    <property type="project" value="InterPro"/>
</dbReference>
<evidence type="ECO:0000259" key="1">
    <source>
        <dbReference type="PROSITE" id="PS50227"/>
    </source>
</evidence>
<evidence type="ECO:0000313" key="2">
    <source>
        <dbReference type="EMBL" id="RWS20099.1"/>
    </source>
</evidence>
<dbReference type="InterPro" id="IPR017983">
    <property type="entry name" value="GPCR_2_secretin-like_CS"/>
</dbReference>
<feature type="domain" description="G-protein coupled receptors family 2 profile 1" evidence="1">
    <location>
        <begin position="9"/>
        <end position="53"/>
    </location>
</feature>
<organism evidence="2 3">
    <name type="scientific">Leptotrombidium deliense</name>
    <dbReference type="NCBI Taxonomy" id="299467"/>
    <lineage>
        <taxon>Eukaryota</taxon>
        <taxon>Metazoa</taxon>
        <taxon>Ecdysozoa</taxon>
        <taxon>Arthropoda</taxon>
        <taxon>Chelicerata</taxon>
        <taxon>Arachnida</taxon>
        <taxon>Acari</taxon>
        <taxon>Acariformes</taxon>
        <taxon>Trombidiformes</taxon>
        <taxon>Prostigmata</taxon>
        <taxon>Anystina</taxon>
        <taxon>Parasitengona</taxon>
        <taxon>Trombiculoidea</taxon>
        <taxon>Trombiculidae</taxon>
        <taxon>Leptotrombidium</taxon>
    </lineage>
</organism>
<dbReference type="PROSITE" id="PS50227">
    <property type="entry name" value="G_PROTEIN_RECEP_F2_3"/>
    <property type="match status" value="1"/>
</dbReference>